<organism evidence="2">
    <name type="scientific">Drosophila persimilis</name>
    <name type="common">Fruit fly</name>
    <dbReference type="NCBI Taxonomy" id="7234"/>
    <lineage>
        <taxon>Eukaryota</taxon>
        <taxon>Metazoa</taxon>
        <taxon>Ecdysozoa</taxon>
        <taxon>Arthropoda</taxon>
        <taxon>Hexapoda</taxon>
        <taxon>Insecta</taxon>
        <taxon>Pterygota</taxon>
        <taxon>Neoptera</taxon>
        <taxon>Endopterygota</taxon>
        <taxon>Diptera</taxon>
        <taxon>Brachycera</taxon>
        <taxon>Muscomorpha</taxon>
        <taxon>Ephydroidea</taxon>
        <taxon>Drosophilidae</taxon>
        <taxon>Drosophila</taxon>
        <taxon>Sophophora</taxon>
    </lineage>
</organism>
<keyword evidence="2" id="KW-1185">Reference proteome</keyword>
<evidence type="ECO:0000313" key="1">
    <source>
        <dbReference type="EMBL" id="EDW28990.1"/>
    </source>
</evidence>
<name>B4G9G0_DROPE</name>
<evidence type="ECO:0000313" key="2">
    <source>
        <dbReference type="Proteomes" id="UP000008744"/>
    </source>
</evidence>
<dbReference type="HOGENOM" id="CLU_2760474_0_0_1"/>
<accession>B4G9G0</accession>
<dbReference type="EMBL" id="CH479180">
    <property type="protein sequence ID" value="EDW28990.1"/>
    <property type="molecule type" value="Genomic_DNA"/>
</dbReference>
<dbReference type="Proteomes" id="UP000008744">
    <property type="component" value="Unassembled WGS sequence"/>
</dbReference>
<protein>
    <submittedName>
        <fullName evidence="1">GL18657</fullName>
    </submittedName>
</protein>
<dbReference type="AlphaFoldDB" id="B4G9G0"/>
<sequence>MWMQFELYLKWACEGALSAVLKYKYLVSRSSMEIWSVLNNILALDKKQEVLQSFIRRCANADPICEMRFE</sequence>
<reference evidence="1 2" key="1">
    <citation type="journal article" date="2007" name="Nature">
        <title>Evolution of genes and genomes on the Drosophila phylogeny.</title>
        <authorList>
            <consortium name="Drosophila 12 Genomes Consortium"/>
            <person name="Clark A.G."/>
            <person name="Eisen M.B."/>
            <person name="Smith D.R."/>
            <person name="Bergman C.M."/>
            <person name="Oliver B."/>
            <person name="Markow T.A."/>
            <person name="Kaufman T.C."/>
            <person name="Kellis M."/>
            <person name="Gelbart W."/>
            <person name="Iyer V.N."/>
            <person name="Pollard D.A."/>
            <person name="Sackton T.B."/>
            <person name="Larracuente A.M."/>
            <person name="Singh N.D."/>
            <person name="Abad J.P."/>
            <person name="Abt D.N."/>
            <person name="Adryan B."/>
            <person name="Aguade M."/>
            <person name="Akashi H."/>
            <person name="Anderson W.W."/>
            <person name="Aquadro C.F."/>
            <person name="Ardell D.H."/>
            <person name="Arguello R."/>
            <person name="Artieri C.G."/>
            <person name="Barbash D.A."/>
            <person name="Barker D."/>
            <person name="Barsanti P."/>
            <person name="Batterham P."/>
            <person name="Batzoglou S."/>
            <person name="Begun D."/>
            <person name="Bhutkar A."/>
            <person name="Blanco E."/>
            <person name="Bosak S.A."/>
            <person name="Bradley R.K."/>
            <person name="Brand A.D."/>
            <person name="Brent M.R."/>
            <person name="Brooks A.N."/>
            <person name="Brown R.H."/>
            <person name="Butlin R.K."/>
            <person name="Caggese C."/>
            <person name="Calvi B.R."/>
            <person name="Bernardo de Carvalho A."/>
            <person name="Caspi A."/>
            <person name="Castrezana S."/>
            <person name="Celniker S.E."/>
            <person name="Chang J.L."/>
            <person name="Chapple C."/>
            <person name="Chatterji S."/>
            <person name="Chinwalla A."/>
            <person name="Civetta A."/>
            <person name="Clifton S.W."/>
            <person name="Comeron J.M."/>
            <person name="Costello J.C."/>
            <person name="Coyne J.A."/>
            <person name="Daub J."/>
            <person name="David R.G."/>
            <person name="Delcher A.L."/>
            <person name="Delehaunty K."/>
            <person name="Do C.B."/>
            <person name="Ebling H."/>
            <person name="Edwards K."/>
            <person name="Eickbush T."/>
            <person name="Evans J.D."/>
            <person name="Filipski A."/>
            <person name="Findeiss S."/>
            <person name="Freyhult E."/>
            <person name="Fulton L."/>
            <person name="Fulton R."/>
            <person name="Garcia A.C."/>
            <person name="Gardiner A."/>
            <person name="Garfield D.A."/>
            <person name="Garvin B.E."/>
            <person name="Gibson G."/>
            <person name="Gilbert D."/>
            <person name="Gnerre S."/>
            <person name="Godfrey J."/>
            <person name="Good R."/>
            <person name="Gotea V."/>
            <person name="Gravely B."/>
            <person name="Greenberg A.J."/>
            <person name="Griffiths-Jones S."/>
            <person name="Gross S."/>
            <person name="Guigo R."/>
            <person name="Gustafson E.A."/>
            <person name="Haerty W."/>
            <person name="Hahn M.W."/>
            <person name="Halligan D.L."/>
            <person name="Halpern A.L."/>
            <person name="Halter G.M."/>
            <person name="Han M.V."/>
            <person name="Heger A."/>
            <person name="Hillier L."/>
            <person name="Hinrichs A.S."/>
            <person name="Holmes I."/>
            <person name="Hoskins R.A."/>
            <person name="Hubisz M.J."/>
            <person name="Hultmark D."/>
            <person name="Huntley M.A."/>
            <person name="Jaffe D.B."/>
            <person name="Jagadeeshan S."/>
            <person name="Jeck W.R."/>
            <person name="Johnson J."/>
            <person name="Jones C.D."/>
            <person name="Jordan W.C."/>
            <person name="Karpen G.H."/>
            <person name="Kataoka E."/>
            <person name="Keightley P.D."/>
            <person name="Kheradpour P."/>
            <person name="Kirkness E.F."/>
            <person name="Koerich L.B."/>
            <person name="Kristiansen K."/>
            <person name="Kudrna D."/>
            <person name="Kulathinal R.J."/>
            <person name="Kumar S."/>
            <person name="Kwok R."/>
            <person name="Lander E."/>
            <person name="Langley C.H."/>
            <person name="Lapoint R."/>
            <person name="Lazzaro B.P."/>
            <person name="Lee S.J."/>
            <person name="Levesque L."/>
            <person name="Li R."/>
            <person name="Lin C.F."/>
            <person name="Lin M.F."/>
            <person name="Lindblad-Toh K."/>
            <person name="Llopart A."/>
            <person name="Long M."/>
            <person name="Low L."/>
            <person name="Lozovsky E."/>
            <person name="Lu J."/>
            <person name="Luo M."/>
            <person name="Machado C.A."/>
            <person name="Makalowski W."/>
            <person name="Marzo M."/>
            <person name="Matsuda M."/>
            <person name="Matzkin L."/>
            <person name="McAllister B."/>
            <person name="McBride C.S."/>
            <person name="McKernan B."/>
            <person name="McKernan K."/>
            <person name="Mendez-Lago M."/>
            <person name="Minx P."/>
            <person name="Mollenhauer M.U."/>
            <person name="Montooth K."/>
            <person name="Mount S.M."/>
            <person name="Mu X."/>
            <person name="Myers E."/>
            <person name="Negre B."/>
            <person name="Newfeld S."/>
            <person name="Nielsen R."/>
            <person name="Noor M.A."/>
            <person name="O'Grady P."/>
            <person name="Pachter L."/>
            <person name="Papaceit M."/>
            <person name="Parisi M.J."/>
            <person name="Parisi M."/>
            <person name="Parts L."/>
            <person name="Pedersen J.S."/>
            <person name="Pesole G."/>
            <person name="Phillippy A.M."/>
            <person name="Ponting C.P."/>
            <person name="Pop M."/>
            <person name="Porcelli D."/>
            <person name="Powell J.R."/>
            <person name="Prohaska S."/>
            <person name="Pruitt K."/>
            <person name="Puig M."/>
            <person name="Quesneville H."/>
            <person name="Ram K.R."/>
            <person name="Rand D."/>
            <person name="Rasmussen M.D."/>
            <person name="Reed L.K."/>
            <person name="Reenan R."/>
            <person name="Reily A."/>
            <person name="Remington K.A."/>
            <person name="Rieger T.T."/>
            <person name="Ritchie M.G."/>
            <person name="Robin C."/>
            <person name="Rogers Y.H."/>
            <person name="Rohde C."/>
            <person name="Rozas J."/>
            <person name="Rubenfield M.J."/>
            <person name="Ruiz A."/>
            <person name="Russo S."/>
            <person name="Salzberg S.L."/>
            <person name="Sanchez-Gracia A."/>
            <person name="Saranga D.J."/>
            <person name="Sato H."/>
            <person name="Schaeffer S.W."/>
            <person name="Schatz M.C."/>
            <person name="Schlenke T."/>
            <person name="Schwartz R."/>
            <person name="Segarra C."/>
            <person name="Singh R.S."/>
            <person name="Sirot L."/>
            <person name="Sirota M."/>
            <person name="Sisneros N.B."/>
            <person name="Smith C.D."/>
            <person name="Smith T.F."/>
            <person name="Spieth J."/>
            <person name="Stage D.E."/>
            <person name="Stark A."/>
            <person name="Stephan W."/>
            <person name="Strausberg R.L."/>
            <person name="Strempel S."/>
            <person name="Sturgill D."/>
            <person name="Sutton G."/>
            <person name="Sutton G.G."/>
            <person name="Tao W."/>
            <person name="Teichmann S."/>
            <person name="Tobari Y.N."/>
            <person name="Tomimura Y."/>
            <person name="Tsolas J.M."/>
            <person name="Valente V.L."/>
            <person name="Venter E."/>
            <person name="Venter J.C."/>
            <person name="Vicario S."/>
            <person name="Vieira F.G."/>
            <person name="Vilella A.J."/>
            <person name="Villasante A."/>
            <person name="Walenz B."/>
            <person name="Wang J."/>
            <person name="Wasserman M."/>
            <person name="Watts T."/>
            <person name="Wilson D."/>
            <person name="Wilson R.K."/>
            <person name="Wing R.A."/>
            <person name="Wolfner M.F."/>
            <person name="Wong A."/>
            <person name="Wong G.K."/>
            <person name="Wu C.I."/>
            <person name="Wu G."/>
            <person name="Yamamoto D."/>
            <person name="Yang H.P."/>
            <person name="Yang S.P."/>
            <person name="Yorke J.A."/>
            <person name="Yoshida K."/>
            <person name="Zdobnov E."/>
            <person name="Zhang P."/>
            <person name="Zhang Y."/>
            <person name="Zimin A.V."/>
            <person name="Baldwin J."/>
            <person name="Abdouelleil A."/>
            <person name="Abdulkadir J."/>
            <person name="Abebe A."/>
            <person name="Abera B."/>
            <person name="Abreu J."/>
            <person name="Acer S.C."/>
            <person name="Aftuck L."/>
            <person name="Alexander A."/>
            <person name="An P."/>
            <person name="Anderson E."/>
            <person name="Anderson S."/>
            <person name="Arachi H."/>
            <person name="Azer M."/>
            <person name="Bachantsang P."/>
            <person name="Barry A."/>
            <person name="Bayul T."/>
            <person name="Berlin A."/>
            <person name="Bessette D."/>
            <person name="Bloom T."/>
            <person name="Blye J."/>
            <person name="Boguslavskiy L."/>
            <person name="Bonnet C."/>
            <person name="Boukhgalter B."/>
            <person name="Bourzgui I."/>
            <person name="Brown A."/>
            <person name="Cahill P."/>
            <person name="Channer S."/>
            <person name="Cheshatsang Y."/>
            <person name="Chuda L."/>
            <person name="Citroen M."/>
            <person name="Collymore A."/>
            <person name="Cooke P."/>
            <person name="Costello M."/>
            <person name="D'Aco K."/>
            <person name="Daza R."/>
            <person name="De Haan G."/>
            <person name="DeGray S."/>
            <person name="DeMaso C."/>
            <person name="Dhargay N."/>
            <person name="Dooley K."/>
            <person name="Dooley E."/>
            <person name="Doricent M."/>
            <person name="Dorje P."/>
            <person name="Dorjee K."/>
            <person name="Dupes A."/>
            <person name="Elong R."/>
            <person name="Falk J."/>
            <person name="Farina A."/>
            <person name="Faro S."/>
            <person name="Ferguson D."/>
            <person name="Fisher S."/>
            <person name="Foley C.D."/>
            <person name="Franke A."/>
            <person name="Friedrich D."/>
            <person name="Gadbois L."/>
            <person name="Gearin G."/>
            <person name="Gearin C.R."/>
            <person name="Giannoukos G."/>
            <person name="Goode T."/>
            <person name="Graham J."/>
            <person name="Grandbois E."/>
            <person name="Grewal S."/>
            <person name="Gyaltsen K."/>
            <person name="Hafez N."/>
            <person name="Hagos B."/>
            <person name="Hall J."/>
            <person name="Henson C."/>
            <person name="Hollinger A."/>
            <person name="Honan T."/>
            <person name="Huard M.D."/>
            <person name="Hughes L."/>
            <person name="Hurhula B."/>
            <person name="Husby M.E."/>
            <person name="Kamat A."/>
            <person name="Kanga B."/>
            <person name="Kashin S."/>
            <person name="Khazanovich D."/>
            <person name="Kisner P."/>
            <person name="Lance K."/>
            <person name="Lara M."/>
            <person name="Lee W."/>
            <person name="Lennon N."/>
            <person name="Letendre F."/>
            <person name="LeVine R."/>
            <person name="Lipovsky A."/>
            <person name="Liu X."/>
            <person name="Liu J."/>
            <person name="Liu S."/>
            <person name="Lokyitsang T."/>
            <person name="Lokyitsang Y."/>
            <person name="Lubonja R."/>
            <person name="Lui A."/>
            <person name="MacDonald P."/>
            <person name="Magnisalis V."/>
            <person name="Maru K."/>
            <person name="Matthews C."/>
            <person name="McCusker W."/>
            <person name="McDonough S."/>
            <person name="Mehta T."/>
            <person name="Meldrim J."/>
            <person name="Meneus L."/>
            <person name="Mihai O."/>
            <person name="Mihalev A."/>
            <person name="Mihova T."/>
            <person name="Mittelman R."/>
            <person name="Mlenga V."/>
            <person name="Montmayeur A."/>
            <person name="Mulrain L."/>
            <person name="Navidi A."/>
            <person name="Naylor J."/>
            <person name="Negash T."/>
            <person name="Nguyen T."/>
            <person name="Nguyen N."/>
            <person name="Nicol R."/>
            <person name="Norbu C."/>
            <person name="Norbu N."/>
            <person name="Novod N."/>
            <person name="O'Neill B."/>
            <person name="Osman S."/>
            <person name="Markiewicz E."/>
            <person name="Oyono O.L."/>
            <person name="Patti C."/>
            <person name="Phunkhang P."/>
            <person name="Pierre F."/>
            <person name="Priest M."/>
            <person name="Raghuraman S."/>
            <person name="Rege F."/>
            <person name="Reyes R."/>
            <person name="Rise C."/>
            <person name="Rogov P."/>
            <person name="Ross K."/>
            <person name="Ryan E."/>
            <person name="Settipalli S."/>
            <person name="Shea T."/>
            <person name="Sherpa N."/>
            <person name="Shi L."/>
            <person name="Shih D."/>
            <person name="Sparrow T."/>
            <person name="Spaulding J."/>
            <person name="Stalker J."/>
            <person name="Stange-Thomann N."/>
            <person name="Stavropoulos S."/>
            <person name="Stone C."/>
            <person name="Strader C."/>
            <person name="Tesfaye S."/>
            <person name="Thomson T."/>
            <person name="Thoulutsang Y."/>
            <person name="Thoulutsang D."/>
            <person name="Topham K."/>
            <person name="Topping I."/>
            <person name="Tsamla T."/>
            <person name="Vassiliev H."/>
            <person name="Vo A."/>
            <person name="Wangchuk T."/>
            <person name="Wangdi T."/>
            <person name="Weiand M."/>
            <person name="Wilkinson J."/>
            <person name="Wilson A."/>
            <person name="Yadav S."/>
            <person name="Young G."/>
            <person name="Yu Q."/>
            <person name="Zembek L."/>
            <person name="Zhong D."/>
            <person name="Zimmer A."/>
            <person name="Zwirko Z."/>
            <person name="Jaffe D.B."/>
            <person name="Alvarez P."/>
            <person name="Brockman W."/>
            <person name="Butler J."/>
            <person name="Chin C."/>
            <person name="Gnerre S."/>
            <person name="Grabherr M."/>
            <person name="Kleber M."/>
            <person name="Mauceli E."/>
            <person name="MacCallum I."/>
        </authorList>
    </citation>
    <scope>NUCLEOTIDE SEQUENCE [LARGE SCALE GENOMIC DNA]</scope>
    <source>
        <strain evidence="2">MSH-3 / Tucson 14011-0111.49</strain>
    </source>
</reference>
<proteinExistence type="predicted"/>
<gene>
    <name evidence="1" type="primary">Dper\GL18657</name>
    <name evidence="1" type="ORF">Dper_GL18657</name>
</gene>